<gene>
    <name evidence="1" type="ORF">H9631_12155</name>
</gene>
<keyword evidence="2" id="KW-1185">Reference proteome</keyword>
<proteinExistence type="predicted"/>
<evidence type="ECO:0000313" key="1">
    <source>
        <dbReference type="EMBL" id="MBD8005832.1"/>
    </source>
</evidence>
<dbReference type="EMBL" id="JACSPV010000019">
    <property type="protein sequence ID" value="MBD8005832.1"/>
    <property type="molecule type" value="Genomic_DNA"/>
</dbReference>
<dbReference type="RefSeq" id="WP_191813127.1">
    <property type="nucleotide sequence ID" value="NZ_JACSPV010000019.1"/>
</dbReference>
<organism evidence="1 2">
    <name type="scientific">Bacillus norwichensis</name>
    <dbReference type="NCBI Taxonomy" id="2762217"/>
    <lineage>
        <taxon>Bacteria</taxon>
        <taxon>Bacillati</taxon>
        <taxon>Bacillota</taxon>
        <taxon>Bacilli</taxon>
        <taxon>Bacillales</taxon>
        <taxon>Bacillaceae</taxon>
        <taxon>Bacillus</taxon>
    </lineage>
</organism>
<comment type="caution">
    <text evidence="1">The sequence shown here is derived from an EMBL/GenBank/DDBJ whole genome shotgun (WGS) entry which is preliminary data.</text>
</comment>
<reference evidence="1 2" key="1">
    <citation type="submission" date="2020-08" db="EMBL/GenBank/DDBJ databases">
        <title>A Genomic Blueprint of the Chicken Gut Microbiome.</title>
        <authorList>
            <person name="Gilroy R."/>
            <person name="Ravi A."/>
            <person name="Getino M."/>
            <person name="Pursley I."/>
            <person name="Horton D.L."/>
            <person name="Alikhan N.-F."/>
            <person name="Baker D."/>
            <person name="Gharbi K."/>
            <person name="Hall N."/>
            <person name="Watson M."/>
            <person name="Adriaenssens E.M."/>
            <person name="Foster-Nyarko E."/>
            <person name="Jarju S."/>
            <person name="Secka A."/>
            <person name="Antonio M."/>
            <person name="Oren A."/>
            <person name="Chaudhuri R."/>
            <person name="La Ragione R.M."/>
            <person name="Hildebrand F."/>
            <person name="Pallen M.J."/>
        </authorList>
    </citation>
    <scope>NUCLEOTIDE SEQUENCE [LARGE SCALE GENOMIC DNA]</scope>
    <source>
        <strain evidence="1 2">Sa1BUA2</strain>
    </source>
</reference>
<evidence type="ECO:0000313" key="2">
    <source>
        <dbReference type="Proteomes" id="UP000648182"/>
    </source>
</evidence>
<dbReference type="Proteomes" id="UP000648182">
    <property type="component" value="Unassembled WGS sequence"/>
</dbReference>
<name>A0ABR8VM47_9BACI</name>
<accession>A0ABR8VM47</accession>
<sequence length="108" mass="12586">MADNKSREDMMKFLKAAQREARKATQALKELEDQKRDKYLVITLDELGGVPRVFYKGEEITMKEFINFQWTTRTDVYGSTDIIIDYYDKPTKEKVVAVKKSIREGVVS</sequence>
<protein>
    <submittedName>
        <fullName evidence="1">Uncharacterized protein</fullName>
    </submittedName>
</protein>